<organism evidence="2 3">
    <name type="scientific">Streptomyces mashuensis</name>
    <dbReference type="NCBI Taxonomy" id="33904"/>
    <lineage>
        <taxon>Bacteria</taxon>
        <taxon>Bacillati</taxon>
        <taxon>Actinomycetota</taxon>
        <taxon>Actinomycetes</taxon>
        <taxon>Kitasatosporales</taxon>
        <taxon>Streptomycetaceae</taxon>
        <taxon>Streptomyces</taxon>
    </lineage>
</organism>
<dbReference type="InterPro" id="IPR002918">
    <property type="entry name" value="Lipase_EstA/Esterase_EstB"/>
</dbReference>
<reference evidence="2" key="2">
    <citation type="submission" date="2020-09" db="EMBL/GenBank/DDBJ databases">
        <authorList>
            <person name="Sun Q."/>
            <person name="Ohkuma M."/>
        </authorList>
    </citation>
    <scope>NUCLEOTIDE SEQUENCE</scope>
    <source>
        <strain evidence="2">JCM 4059</strain>
    </source>
</reference>
<gene>
    <name evidence="2" type="primary">aes</name>
    <name evidence="2" type="ORF">GCM10010218_21260</name>
</gene>
<dbReference type="InterPro" id="IPR029058">
    <property type="entry name" value="AB_hydrolase_fold"/>
</dbReference>
<sequence length="282" mass="29708">MRPLRPIRLRTTVGYLVAAAAAAVLATAGPAASPASASPLDIPPSGANDWSCKPDSAHPQPVVLVNGTFKLMAENWAKLSPRLKEAGYCVFAFNYGHLETDPVPESAAQLRDFVEAVRGATGAAKVDIVGHSQGGMMPRYYVKFLGGADKVDDLVGIVPSNHGTKNPLAIPAGYTVCPSCLDQRWGSDLLAKLNAGDETPAGPDYTVITTRHDEVVIPYTSALLGGPAEHLTNVVLQDACPLDLFMHDQATKDPVVAQWVLNALAHEGPADPAFRPRCIGGA</sequence>
<dbReference type="SUPFAM" id="SSF53474">
    <property type="entry name" value="alpha/beta-Hydrolases"/>
    <property type="match status" value="1"/>
</dbReference>
<keyword evidence="1" id="KW-0732">Signal</keyword>
<dbReference type="GO" id="GO:0016298">
    <property type="term" value="F:lipase activity"/>
    <property type="evidence" value="ECO:0007669"/>
    <property type="project" value="TreeGrafter"/>
</dbReference>
<dbReference type="PANTHER" id="PTHR32015:SF1">
    <property type="entry name" value="LIPASE"/>
    <property type="match status" value="1"/>
</dbReference>
<dbReference type="EMBL" id="BNBD01000003">
    <property type="protein sequence ID" value="GHF39707.1"/>
    <property type="molecule type" value="Genomic_DNA"/>
</dbReference>
<dbReference type="Gene3D" id="3.40.50.1820">
    <property type="entry name" value="alpha/beta hydrolase"/>
    <property type="match status" value="1"/>
</dbReference>
<name>A0A919B1G1_9ACTN</name>
<evidence type="ECO:0000313" key="3">
    <source>
        <dbReference type="Proteomes" id="UP000638313"/>
    </source>
</evidence>
<comment type="caution">
    <text evidence="2">The sequence shown here is derived from an EMBL/GenBank/DDBJ whole genome shotgun (WGS) entry which is preliminary data.</text>
</comment>
<reference evidence="2" key="1">
    <citation type="journal article" date="2014" name="Int. J. Syst. Evol. Microbiol.">
        <title>Complete genome sequence of Corynebacterium casei LMG S-19264T (=DSM 44701T), isolated from a smear-ripened cheese.</title>
        <authorList>
            <consortium name="US DOE Joint Genome Institute (JGI-PGF)"/>
            <person name="Walter F."/>
            <person name="Albersmeier A."/>
            <person name="Kalinowski J."/>
            <person name="Ruckert C."/>
        </authorList>
    </citation>
    <scope>NUCLEOTIDE SEQUENCE</scope>
    <source>
        <strain evidence="2">JCM 4059</strain>
    </source>
</reference>
<evidence type="ECO:0000313" key="2">
    <source>
        <dbReference type="EMBL" id="GHF39707.1"/>
    </source>
</evidence>
<dbReference type="AlphaFoldDB" id="A0A919B1G1"/>
<evidence type="ECO:0000256" key="1">
    <source>
        <dbReference type="SAM" id="SignalP"/>
    </source>
</evidence>
<dbReference type="PANTHER" id="PTHR32015">
    <property type="entry name" value="FASTING INDUCED LIPASE"/>
    <property type="match status" value="1"/>
</dbReference>
<accession>A0A919B1G1</accession>
<dbReference type="Pfam" id="PF01674">
    <property type="entry name" value="Lipase_2"/>
    <property type="match status" value="1"/>
</dbReference>
<protein>
    <submittedName>
        <fullName evidence="2">Lipase</fullName>
    </submittedName>
</protein>
<feature type="chain" id="PRO_5037207326" evidence="1">
    <location>
        <begin position="38"/>
        <end position="282"/>
    </location>
</feature>
<dbReference type="Proteomes" id="UP000638313">
    <property type="component" value="Unassembled WGS sequence"/>
</dbReference>
<keyword evidence="3" id="KW-1185">Reference proteome</keyword>
<feature type="signal peptide" evidence="1">
    <location>
        <begin position="1"/>
        <end position="37"/>
    </location>
</feature>
<proteinExistence type="predicted"/>
<dbReference type="RefSeq" id="WP_190129242.1">
    <property type="nucleotide sequence ID" value="NZ_BNBD01000003.1"/>
</dbReference>
<dbReference type="GO" id="GO:0016042">
    <property type="term" value="P:lipid catabolic process"/>
    <property type="evidence" value="ECO:0007669"/>
    <property type="project" value="InterPro"/>
</dbReference>